<dbReference type="GO" id="GO:0016491">
    <property type="term" value="F:oxidoreductase activity"/>
    <property type="evidence" value="ECO:0007669"/>
    <property type="project" value="UniProtKB-KW"/>
</dbReference>
<dbReference type="Proteomes" id="UP000076874">
    <property type="component" value="Unassembled WGS sequence"/>
</dbReference>
<accession>A0A167ZXH5</accession>
<dbReference type="SUPFAM" id="SSF51735">
    <property type="entry name" value="NAD(P)-binding Rossmann-fold domains"/>
    <property type="match status" value="1"/>
</dbReference>
<dbReference type="InterPro" id="IPR036291">
    <property type="entry name" value="NAD(P)-bd_dom_sf"/>
</dbReference>
<comment type="caution">
    <text evidence="4">The sequence shown here is derived from an EMBL/GenBank/DDBJ whole genome shotgun (WGS) entry which is preliminary data.</text>
</comment>
<proteinExistence type="inferred from homology"/>
<reference evidence="4 5" key="1">
    <citation type="journal article" date="2016" name="Genome Biol. Evol.">
        <title>Divergent and convergent evolution of fungal pathogenicity.</title>
        <authorList>
            <person name="Shang Y."/>
            <person name="Xiao G."/>
            <person name="Zheng P."/>
            <person name="Cen K."/>
            <person name="Zhan S."/>
            <person name="Wang C."/>
        </authorList>
    </citation>
    <scope>NUCLEOTIDE SEQUENCE [LARGE SCALE GENOMIC DNA]</scope>
    <source>
        <strain evidence="4 5">RCEF 264</strain>
    </source>
</reference>
<dbReference type="STRING" id="1081102.A0A167ZXH5"/>
<dbReference type="EMBL" id="AZHD01000001">
    <property type="protein sequence ID" value="OAA68010.1"/>
    <property type="molecule type" value="Genomic_DNA"/>
</dbReference>
<evidence type="ECO:0000256" key="2">
    <source>
        <dbReference type="ARBA" id="ARBA00022857"/>
    </source>
</evidence>
<protein>
    <submittedName>
        <fullName evidence="4">NAD(P)-binding domain protein</fullName>
    </submittedName>
</protein>
<keyword evidence="3" id="KW-0560">Oxidoreductase</keyword>
<keyword evidence="2" id="KW-0521">NADP</keyword>
<dbReference type="Gene3D" id="3.40.50.720">
    <property type="entry name" value="NAD(P)-binding Rossmann-like Domain"/>
    <property type="match status" value="1"/>
</dbReference>
<organism evidence="4 5">
    <name type="scientific">Niveomyces insectorum RCEF 264</name>
    <dbReference type="NCBI Taxonomy" id="1081102"/>
    <lineage>
        <taxon>Eukaryota</taxon>
        <taxon>Fungi</taxon>
        <taxon>Dikarya</taxon>
        <taxon>Ascomycota</taxon>
        <taxon>Pezizomycotina</taxon>
        <taxon>Sordariomycetes</taxon>
        <taxon>Hypocreomycetidae</taxon>
        <taxon>Hypocreales</taxon>
        <taxon>Cordycipitaceae</taxon>
        <taxon>Niveomyces</taxon>
    </lineage>
</organism>
<dbReference type="Pfam" id="PF00106">
    <property type="entry name" value="adh_short"/>
    <property type="match status" value="1"/>
</dbReference>
<dbReference type="PANTHER" id="PTHR43618:SF18">
    <property type="entry name" value="SHORT CHAIN DEHYDROGENASE_REDUCTASE FAMILY (AFU_ORTHOLOGUE AFUA_5G12480)"/>
    <property type="match status" value="1"/>
</dbReference>
<dbReference type="InterPro" id="IPR052178">
    <property type="entry name" value="Sec_Metab_Biosynth_SDR"/>
</dbReference>
<comment type="similarity">
    <text evidence="1">Belongs to the short-chain dehydrogenases/reductases (SDR) family.</text>
</comment>
<evidence type="ECO:0000256" key="3">
    <source>
        <dbReference type="ARBA" id="ARBA00023002"/>
    </source>
</evidence>
<dbReference type="AlphaFoldDB" id="A0A167ZXH5"/>
<sequence>MTMASTTSSAAPSAGPTLGLDSLFSAKGLVVLITGGGTGIGRNMARALAEAGAKKVYIVGRRPAALQEAAAAIEAPLGRSGVVVPVEGDVTSKASLAAVARHVEADAGYLNVVLCNAGVNGPQTPTPADNDETATLEQWRNQQLAVDFDAYTDTFKVNTSAVWFTAVTFLQLLDAGNRLAEDVEQTSQVIVTTSVAAFNRKAPGGWAYGQSKAAATHAAKQLATLLPRWGIRVNCISPGYFPSEMTTGLMDSLGASPGQTFIPIAKSQVPVGRIGDERDMAGTVLYAVSRAGAYLNGTVLLVDGGRLGTFPATY</sequence>
<dbReference type="InterPro" id="IPR002347">
    <property type="entry name" value="SDR_fam"/>
</dbReference>
<gene>
    <name evidence="4" type="ORF">SPI_00205</name>
</gene>
<evidence type="ECO:0000313" key="5">
    <source>
        <dbReference type="Proteomes" id="UP000076874"/>
    </source>
</evidence>
<keyword evidence="5" id="KW-1185">Reference proteome</keyword>
<dbReference type="CDD" id="cd05233">
    <property type="entry name" value="SDR_c"/>
    <property type="match status" value="1"/>
</dbReference>
<dbReference type="OrthoDB" id="2898618at2759"/>
<evidence type="ECO:0000313" key="4">
    <source>
        <dbReference type="EMBL" id="OAA68010.1"/>
    </source>
</evidence>
<dbReference type="PRINTS" id="PR00081">
    <property type="entry name" value="GDHRDH"/>
</dbReference>
<dbReference type="PANTHER" id="PTHR43618">
    <property type="entry name" value="7-ALPHA-HYDROXYSTEROID DEHYDROGENASE"/>
    <property type="match status" value="1"/>
</dbReference>
<evidence type="ECO:0000256" key="1">
    <source>
        <dbReference type="ARBA" id="ARBA00006484"/>
    </source>
</evidence>
<name>A0A167ZXH5_9HYPO</name>